<keyword evidence="3" id="KW-1185">Reference proteome</keyword>
<evidence type="ECO:0000256" key="1">
    <source>
        <dbReference type="SAM" id="Phobius"/>
    </source>
</evidence>
<feature type="transmembrane region" description="Helical" evidence="1">
    <location>
        <begin position="41"/>
        <end position="63"/>
    </location>
</feature>
<comment type="caution">
    <text evidence="2">The sequence shown here is derived from an EMBL/GenBank/DDBJ whole genome shotgun (WGS) entry which is preliminary data.</text>
</comment>
<dbReference type="EMBL" id="JARIHO010000009">
    <property type="protein sequence ID" value="KAJ7355805.1"/>
    <property type="molecule type" value="Genomic_DNA"/>
</dbReference>
<reference evidence="2" key="1">
    <citation type="submission" date="2023-03" db="EMBL/GenBank/DDBJ databases">
        <title>Massive genome expansion in bonnet fungi (Mycena s.s.) driven by repeated elements and novel gene families across ecological guilds.</title>
        <authorList>
            <consortium name="Lawrence Berkeley National Laboratory"/>
            <person name="Harder C.B."/>
            <person name="Miyauchi S."/>
            <person name="Viragh M."/>
            <person name="Kuo A."/>
            <person name="Thoen E."/>
            <person name="Andreopoulos B."/>
            <person name="Lu D."/>
            <person name="Skrede I."/>
            <person name="Drula E."/>
            <person name="Henrissat B."/>
            <person name="Morin E."/>
            <person name="Kohler A."/>
            <person name="Barry K."/>
            <person name="LaButti K."/>
            <person name="Morin E."/>
            <person name="Salamov A."/>
            <person name="Lipzen A."/>
            <person name="Mereny Z."/>
            <person name="Hegedus B."/>
            <person name="Baldrian P."/>
            <person name="Stursova M."/>
            <person name="Weitz H."/>
            <person name="Taylor A."/>
            <person name="Grigoriev I.V."/>
            <person name="Nagy L.G."/>
            <person name="Martin F."/>
            <person name="Kauserud H."/>
        </authorList>
    </citation>
    <scope>NUCLEOTIDE SEQUENCE</scope>
    <source>
        <strain evidence="2">CBHHK002</strain>
    </source>
</reference>
<keyword evidence="1" id="KW-0472">Membrane</keyword>
<dbReference type="Proteomes" id="UP001218218">
    <property type="component" value="Unassembled WGS sequence"/>
</dbReference>
<name>A0AAD7ADH5_9AGAR</name>
<evidence type="ECO:0000313" key="2">
    <source>
        <dbReference type="EMBL" id="KAJ7355805.1"/>
    </source>
</evidence>
<gene>
    <name evidence="2" type="ORF">DFH08DRAFT_803747</name>
</gene>
<dbReference type="AlphaFoldDB" id="A0AAD7ADH5"/>
<accession>A0AAD7ADH5</accession>
<evidence type="ECO:0000313" key="3">
    <source>
        <dbReference type="Proteomes" id="UP001218218"/>
    </source>
</evidence>
<protein>
    <submittedName>
        <fullName evidence="2">Uncharacterized protein</fullName>
    </submittedName>
</protein>
<keyword evidence="1" id="KW-1133">Transmembrane helix</keyword>
<sequence length="141" mass="15532">MSINNVFLAGGLPKPEKPASDVLDTRQGVSVYHPGYNSRPLLLFLVAFLTPSGSCGVPFSVVLDACRILANNKDGTLRVMDDDIDLTTPDRSLTQLFTHTTHHHPLRKDLEERGTSTTQMHKGIAIAHKGDMAYSERSQFL</sequence>
<proteinExistence type="predicted"/>
<organism evidence="2 3">
    <name type="scientific">Mycena albidolilacea</name>
    <dbReference type="NCBI Taxonomy" id="1033008"/>
    <lineage>
        <taxon>Eukaryota</taxon>
        <taxon>Fungi</taxon>
        <taxon>Dikarya</taxon>
        <taxon>Basidiomycota</taxon>
        <taxon>Agaricomycotina</taxon>
        <taxon>Agaricomycetes</taxon>
        <taxon>Agaricomycetidae</taxon>
        <taxon>Agaricales</taxon>
        <taxon>Marasmiineae</taxon>
        <taxon>Mycenaceae</taxon>
        <taxon>Mycena</taxon>
    </lineage>
</organism>
<keyword evidence="1" id="KW-0812">Transmembrane</keyword>